<dbReference type="Gene3D" id="3.90.550.10">
    <property type="entry name" value="Spore Coat Polysaccharide Biosynthesis Protein SpsA, Chain A"/>
    <property type="match status" value="1"/>
</dbReference>
<sequence length="204" mass="22511">MRTVAVIPAYNEESRIGGVIEEVKDFVDRVIVVDDGSGDRTGEVAEEYGADVVRHETNSGYLKALKSGFRNSDEEVIVTLDADGEMDPSYIPELVEPIRKGEASLVLGVRKRVPRVSERFLSALSGLKVDVSDTGTGFRAIRGELARTLELHGVCPCGTFVLEAEKLGAGIAEVPVETREVEKPKRVAWKHFIQFWHVSKLLLF</sequence>
<organism evidence="2 3">
    <name type="scientific">candidate division MSBL1 archaeon SCGC-AAA259I09</name>
    <dbReference type="NCBI Taxonomy" id="1698267"/>
    <lineage>
        <taxon>Archaea</taxon>
        <taxon>Methanobacteriati</taxon>
        <taxon>Methanobacteriota</taxon>
        <taxon>candidate division MSBL1</taxon>
    </lineage>
</organism>
<dbReference type="SUPFAM" id="SSF53448">
    <property type="entry name" value="Nucleotide-diphospho-sugar transferases"/>
    <property type="match status" value="1"/>
</dbReference>
<protein>
    <recommendedName>
        <fullName evidence="1">Glycosyltransferase 2-like domain-containing protein</fullName>
    </recommendedName>
</protein>
<comment type="caution">
    <text evidence="2">The sequence shown here is derived from an EMBL/GenBank/DDBJ whole genome shotgun (WGS) entry which is preliminary data.</text>
</comment>
<feature type="domain" description="Glycosyltransferase 2-like" evidence="1">
    <location>
        <begin position="6"/>
        <end position="121"/>
    </location>
</feature>
<dbReference type="Pfam" id="PF00535">
    <property type="entry name" value="Glycos_transf_2"/>
    <property type="match status" value="1"/>
</dbReference>
<dbReference type="InterPro" id="IPR001173">
    <property type="entry name" value="Glyco_trans_2-like"/>
</dbReference>
<proteinExistence type="predicted"/>
<gene>
    <name evidence="2" type="ORF">AKJ37_06070</name>
</gene>
<dbReference type="CDD" id="cd04179">
    <property type="entry name" value="DPM_DPG-synthase_like"/>
    <property type="match status" value="1"/>
</dbReference>
<dbReference type="PANTHER" id="PTHR48090">
    <property type="entry name" value="UNDECAPRENYL-PHOSPHATE 4-DEOXY-4-FORMAMIDO-L-ARABINOSE TRANSFERASE-RELATED"/>
    <property type="match status" value="1"/>
</dbReference>
<reference evidence="2 3" key="1">
    <citation type="journal article" date="2016" name="Sci. Rep.">
        <title>Metabolic traits of an uncultured archaeal lineage -MSBL1- from brine pools of the Red Sea.</title>
        <authorList>
            <person name="Mwirichia R."/>
            <person name="Alam I."/>
            <person name="Rashid M."/>
            <person name="Vinu M."/>
            <person name="Ba-Alawi W."/>
            <person name="Anthony Kamau A."/>
            <person name="Kamanda Ngugi D."/>
            <person name="Goker M."/>
            <person name="Klenk H.P."/>
            <person name="Bajic V."/>
            <person name="Stingl U."/>
        </authorList>
    </citation>
    <scope>NUCLEOTIDE SEQUENCE [LARGE SCALE GENOMIC DNA]</scope>
    <source>
        <strain evidence="2">SCGC-AAA259I09</strain>
    </source>
</reference>
<evidence type="ECO:0000313" key="2">
    <source>
        <dbReference type="EMBL" id="KXA96080.1"/>
    </source>
</evidence>
<dbReference type="Proteomes" id="UP000070463">
    <property type="component" value="Unassembled WGS sequence"/>
</dbReference>
<evidence type="ECO:0000259" key="1">
    <source>
        <dbReference type="Pfam" id="PF00535"/>
    </source>
</evidence>
<dbReference type="InterPro" id="IPR029044">
    <property type="entry name" value="Nucleotide-diphossugar_trans"/>
</dbReference>
<dbReference type="PANTHER" id="PTHR48090:SF7">
    <property type="entry name" value="RFBJ PROTEIN"/>
    <property type="match status" value="1"/>
</dbReference>
<dbReference type="EMBL" id="LHXR01000110">
    <property type="protein sequence ID" value="KXA96080.1"/>
    <property type="molecule type" value="Genomic_DNA"/>
</dbReference>
<dbReference type="AlphaFoldDB" id="A0A133UPK9"/>
<dbReference type="InterPro" id="IPR050256">
    <property type="entry name" value="Glycosyltransferase_2"/>
</dbReference>
<keyword evidence="3" id="KW-1185">Reference proteome</keyword>
<name>A0A133UPK9_9EURY</name>
<evidence type="ECO:0000313" key="3">
    <source>
        <dbReference type="Proteomes" id="UP000070463"/>
    </source>
</evidence>
<accession>A0A133UPK9</accession>